<dbReference type="SUPFAM" id="SSF52172">
    <property type="entry name" value="CheY-like"/>
    <property type="match status" value="1"/>
</dbReference>
<evidence type="ECO:0000259" key="9">
    <source>
        <dbReference type="PROSITE" id="PS51755"/>
    </source>
</evidence>
<dbReference type="Proteomes" id="UP000641646">
    <property type="component" value="Unassembled WGS sequence"/>
</dbReference>
<feature type="modified residue" description="4-aspartylphosphate" evidence="6">
    <location>
        <position position="60"/>
    </location>
</feature>
<evidence type="ECO:0000256" key="1">
    <source>
        <dbReference type="ARBA" id="ARBA00022553"/>
    </source>
</evidence>
<dbReference type="AlphaFoldDB" id="A0A926ZF15"/>
<keyword evidence="5" id="KW-0804">Transcription</keyword>
<dbReference type="GO" id="GO:0000156">
    <property type="term" value="F:phosphorelay response regulator activity"/>
    <property type="evidence" value="ECO:0007669"/>
    <property type="project" value="TreeGrafter"/>
</dbReference>
<evidence type="ECO:0000256" key="3">
    <source>
        <dbReference type="ARBA" id="ARBA00023015"/>
    </source>
</evidence>
<evidence type="ECO:0000256" key="2">
    <source>
        <dbReference type="ARBA" id="ARBA00023012"/>
    </source>
</evidence>
<dbReference type="InterPro" id="IPR036388">
    <property type="entry name" value="WH-like_DNA-bd_sf"/>
</dbReference>
<feature type="domain" description="OmpR/PhoB-type" evidence="9">
    <location>
        <begin position="136"/>
        <end position="239"/>
    </location>
</feature>
<name>A0A926ZF15_9CYAN</name>
<evidence type="ECO:0000313" key="10">
    <source>
        <dbReference type="EMBL" id="MBD2180380.1"/>
    </source>
</evidence>
<keyword evidence="4 7" id="KW-0238">DNA-binding</keyword>
<evidence type="ECO:0000256" key="5">
    <source>
        <dbReference type="ARBA" id="ARBA00023163"/>
    </source>
</evidence>
<evidence type="ECO:0000259" key="8">
    <source>
        <dbReference type="PROSITE" id="PS50110"/>
    </source>
</evidence>
<dbReference type="InterPro" id="IPR001867">
    <property type="entry name" value="OmpR/PhoB-type_DNA-bd"/>
</dbReference>
<dbReference type="RefSeq" id="WP_190462527.1">
    <property type="nucleotide sequence ID" value="NZ_JACJPW010000008.1"/>
</dbReference>
<dbReference type="Pfam" id="PF00486">
    <property type="entry name" value="Trans_reg_C"/>
    <property type="match status" value="1"/>
</dbReference>
<reference evidence="10" key="1">
    <citation type="journal article" date="2015" name="ISME J.">
        <title>Draft Genome Sequence of Streptomyces incarnatus NRRL8089, which Produces the Nucleoside Antibiotic Sinefungin.</title>
        <authorList>
            <person name="Oshima K."/>
            <person name="Hattori M."/>
            <person name="Shimizu H."/>
            <person name="Fukuda K."/>
            <person name="Nemoto M."/>
            <person name="Inagaki K."/>
            <person name="Tamura T."/>
        </authorList>
    </citation>
    <scope>NUCLEOTIDE SEQUENCE</scope>
    <source>
        <strain evidence="10">FACHB-1375</strain>
    </source>
</reference>
<evidence type="ECO:0000256" key="6">
    <source>
        <dbReference type="PROSITE-ProRule" id="PRU00169"/>
    </source>
</evidence>
<keyword evidence="3" id="KW-0805">Transcription regulation</keyword>
<proteinExistence type="predicted"/>
<dbReference type="PANTHER" id="PTHR48111">
    <property type="entry name" value="REGULATOR OF RPOS"/>
    <property type="match status" value="1"/>
</dbReference>
<dbReference type="PROSITE" id="PS51755">
    <property type="entry name" value="OMPR_PHOB"/>
    <property type="match status" value="1"/>
</dbReference>
<keyword evidence="2" id="KW-0902">Two-component regulatory system</keyword>
<dbReference type="Gene3D" id="1.10.10.10">
    <property type="entry name" value="Winged helix-like DNA-binding domain superfamily/Winged helix DNA-binding domain"/>
    <property type="match status" value="1"/>
</dbReference>
<protein>
    <submittedName>
        <fullName evidence="10">Response regulator transcription factor</fullName>
    </submittedName>
</protein>
<keyword evidence="11" id="KW-1185">Reference proteome</keyword>
<organism evidence="10 11">
    <name type="scientific">Aerosakkonema funiforme FACHB-1375</name>
    <dbReference type="NCBI Taxonomy" id="2949571"/>
    <lineage>
        <taxon>Bacteria</taxon>
        <taxon>Bacillati</taxon>
        <taxon>Cyanobacteriota</taxon>
        <taxon>Cyanophyceae</taxon>
        <taxon>Oscillatoriophycideae</taxon>
        <taxon>Aerosakkonematales</taxon>
        <taxon>Aerosakkonemataceae</taxon>
        <taxon>Aerosakkonema</taxon>
    </lineage>
</organism>
<dbReference type="CDD" id="cd00383">
    <property type="entry name" value="trans_reg_C"/>
    <property type="match status" value="1"/>
</dbReference>
<evidence type="ECO:0000256" key="7">
    <source>
        <dbReference type="PROSITE-ProRule" id="PRU01091"/>
    </source>
</evidence>
<sequence>MKTDVPRRKILVVDDDPAIRNLIYRFLSQSKQNYQIECAADGKNAWDIFEQFHPDLVILDVILPDAIGFKLCEEMKSRSDVLVMLLTSLTDVKSQVTGLESADAYVTKPFYVEVLEKQVQALLRRITVTVTAGLQQQALVLENLIIDSVRREVTLNNQTVLLTALEFNLLHFLASHPGKVWRRGELIREVWGYEHTGVEGEEDRVVDVHIGQIRKKIELDASQPKLIQTVRNVGYKLVVPATQTLEKSQP</sequence>
<dbReference type="CDD" id="cd17574">
    <property type="entry name" value="REC_OmpR"/>
    <property type="match status" value="1"/>
</dbReference>
<dbReference type="InterPro" id="IPR011006">
    <property type="entry name" value="CheY-like_superfamily"/>
</dbReference>
<dbReference type="GO" id="GO:0032993">
    <property type="term" value="C:protein-DNA complex"/>
    <property type="evidence" value="ECO:0007669"/>
    <property type="project" value="TreeGrafter"/>
</dbReference>
<evidence type="ECO:0000256" key="4">
    <source>
        <dbReference type="ARBA" id="ARBA00023125"/>
    </source>
</evidence>
<dbReference type="PROSITE" id="PS50110">
    <property type="entry name" value="RESPONSE_REGULATORY"/>
    <property type="match status" value="1"/>
</dbReference>
<dbReference type="PANTHER" id="PTHR48111:SF1">
    <property type="entry name" value="TWO-COMPONENT RESPONSE REGULATOR ORR33"/>
    <property type="match status" value="1"/>
</dbReference>
<reference evidence="10" key="2">
    <citation type="submission" date="2020-08" db="EMBL/GenBank/DDBJ databases">
        <authorList>
            <person name="Chen M."/>
            <person name="Teng W."/>
            <person name="Zhao L."/>
            <person name="Hu C."/>
            <person name="Zhou Y."/>
            <person name="Han B."/>
            <person name="Song L."/>
            <person name="Shu W."/>
        </authorList>
    </citation>
    <scope>NUCLEOTIDE SEQUENCE</scope>
    <source>
        <strain evidence="10">FACHB-1375</strain>
    </source>
</reference>
<dbReference type="EMBL" id="JACJPW010000008">
    <property type="protein sequence ID" value="MBD2180380.1"/>
    <property type="molecule type" value="Genomic_DNA"/>
</dbReference>
<accession>A0A926ZF15</accession>
<feature type="DNA-binding region" description="OmpR/PhoB-type" evidence="7">
    <location>
        <begin position="136"/>
        <end position="239"/>
    </location>
</feature>
<keyword evidence="1 6" id="KW-0597">Phosphoprotein</keyword>
<dbReference type="SMART" id="SM00862">
    <property type="entry name" value="Trans_reg_C"/>
    <property type="match status" value="1"/>
</dbReference>
<dbReference type="Pfam" id="PF00072">
    <property type="entry name" value="Response_reg"/>
    <property type="match status" value="1"/>
</dbReference>
<dbReference type="Gene3D" id="3.40.50.2300">
    <property type="match status" value="1"/>
</dbReference>
<gene>
    <name evidence="10" type="ORF">H6G03_04525</name>
</gene>
<dbReference type="GO" id="GO:0000976">
    <property type="term" value="F:transcription cis-regulatory region binding"/>
    <property type="evidence" value="ECO:0007669"/>
    <property type="project" value="TreeGrafter"/>
</dbReference>
<comment type="caution">
    <text evidence="10">The sequence shown here is derived from an EMBL/GenBank/DDBJ whole genome shotgun (WGS) entry which is preliminary data.</text>
</comment>
<dbReference type="InterPro" id="IPR039420">
    <property type="entry name" value="WalR-like"/>
</dbReference>
<evidence type="ECO:0000313" key="11">
    <source>
        <dbReference type="Proteomes" id="UP000641646"/>
    </source>
</evidence>
<dbReference type="SMART" id="SM00448">
    <property type="entry name" value="REC"/>
    <property type="match status" value="1"/>
</dbReference>
<dbReference type="GO" id="GO:0006355">
    <property type="term" value="P:regulation of DNA-templated transcription"/>
    <property type="evidence" value="ECO:0007669"/>
    <property type="project" value="InterPro"/>
</dbReference>
<dbReference type="InterPro" id="IPR001789">
    <property type="entry name" value="Sig_transdc_resp-reg_receiver"/>
</dbReference>
<dbReference type="GO" id="GO:0005829">
    <property type="term" value="C:cytosol"/>
    <property type="evidence" value="ECO:0007669"/>
    <property type="project" value="TreeGrafter"/>
</dbReference>
<feature type="domain" description="Response regulatory" evidence="8">
    <location>
        <begin position="9"/>
        <end position="123"/>
    </location>
</feature>